<evidence type="ECO:0000313" key="3">
    <source>
        <dbReference type="Proteomes" id="UP000035067"/>
    </source>
</evidence>
<dbReference type="GO" id="GO:0004519">
    <property type="term" value="F:endonuclease activity"/>
    <property type="evidence" value="ECO:0007669"/>
    <property type="project" value="UniProtKB-KW"/>
</dbReference>
<dbReference type="InterPro" id="IPR036397">
    <property type="entry name" value="RNaseH_sf"/>
</dbReference>
<reference evidence="2 3" key="1">
    <citation type="submission" date="2015-01" db="EMBL/GenBank/DDBJ databases">
        <title>Lifestyle Evolution in Cyanobacterial Symbionts of Sponges.</title>
        <authorList>
            <person name="Burgsdorf I."/>
            <person name="Slaby B.M."/>
            <person name="Handley K.M."/>
            <person name="Haber M."/>
            <person name="Blom J."/>
            <person name="Marshall C.W."/>
            <person name="Gilbert J.A."/>
            <person name="Hentschel U."/>
            <person name="Steindler L."/>
        </authorList>
    </citation>
    <scope>NUCLEOTIDE SEQUENCE [LARGE SCALE GENOMIC DNA]</scope>
    <source>
        <strain evidence="2">SP3</strain>
    </source>
</reference>
<dbReference type="Gene3D" id="3.30.420.10">
    <property type="entry name" value="Ribonuclease H-like superfamily/Ribonuclease H"/>
    <property type="match status" value="1"/>
</dbReference>
<proteinExistence type="predicted"/>
<keyword evidence="2" id="KW-0540">Nuclease</keyword>
<evidence type="ECO:0000259" key="1">
    <source>
        <dbReference type="Pfam" id="PF13358"/>
    </source>
</evidence>
<comment type="caution">
    <text evidence="2">The sequence shown here is derived from an EMBL/GenBank/DDBJ whole genome shotgun (WGS) entry which is preliminary data.</text>
</comment>
<keyword evidence="2" id="KW-0378">Hydrolase</keyword>
<organism evidence="2 3">
    <name type="scientific">Candidatus Synechococcus spongiarum SP3</name>
    <dbReference type="NCBI Taxonomy" id="1604020"/>
    <lineage>
        <taxon>Bacteria</taxon>
        <taxon>Bacillati</taxon>
        <taxon>Cyanobacteriota</taxon>
        <taxon>Cyanophyceae</taxon>
        <taxon>Synechococcales</taxon>
        <taxon>Synechococcaceae</taxon>
        <taxon>Synechococcus</taxon>
    </lineage>
</organism>
<feature type="domain" description="Tc1-like transposase DDE" evidence="1">
    <location>
        <begin position="10"/>
        <end position="74"/>
    </location>
</feature>
<dbReference type="Pfam" id="PF13358">
    <property type="entry name" value="DDE_3"/>
    <property type="match status" value="1"/>
</dbReference>
<evidence type="ECO:0000313" key="2">
    <source>
        <dbReference type="EMBL" id="KKZ13465.1"/>
    </source>
</evidence>
<dbReference type="Proteomes" id="UP000035067">
    <property type="component" value="Unassembled WGS sequence"/>
</dbReference>
<gene>
    <name evidence="2" type="ORF">TE42_00365</name>
</gene>
<dbReference type="GO" id="GO:0003676">
    <property type="term" value="F:nucleic acid binding"/>
    <property type="evidence" value="ECO:0007669"/>
    <property type="project" value="InterPro"/>
</dbReference>
<dbReference type="PATRIC" id="fig|1604020.3.peg.273"/>
<name>A0A0G2IX75_9SYNE</name>
<accession>A0A0G2IX75</accession>
<dbReference type="EMBL" id="JXQG01000001">
    <property type="protein sequence ID" value="KKZ13465.1"/>
    <property type="molecule type" value="Genomic_DNA"/>
</dbReference>
<dbReference type="InterPro" id="IPR038717">
    <property type="entry name" value="Tc1-like_DDE_dom"/>
</dbReference>
<protein>
    <submittedName>
        <fullName evidence="2">DDE endonuclease</fullName>
    </submittedName>
</protein>
<keyword evidence="2" id="KW-0255">Endonuclease</keyword>
<sequence>MDGNVPNHLDIHLIIDNYCTHKHSTVKEWLAQRPRFHLHFTPTYASWINQVERFFGIIIQKAIRRGSFPSVGQLTRKINDFMEHYNAQARPFVWVATAESILAKIQRLCKAISRTVH</sequence>
<dbReference type="AlphaFoldDB" id="A0A0G2IX75"/>